<dbReference type="Gene3D" id="1.10.287.1060">
    <property type="entry name" value="ESAT-6-like"/>
    <property type="match status" value="1"/>
</dbReference>
<dbReference type="RefSeq" id="WP_033245023.1">
    <property type="nucleotide sequence ID" value="NZ_JBIRUQ010000002.1"/>
</dbReference>
<proteinExistence type="predicted"/>
<keyword evidence="2" id="KW-1185">Reference proteome</keyword>
<dbReference type="GeneID" id="93504533"/>
<name>A0ABW7TPE2_9NOCA</name>
<protein>
    <submittedName>
        <fullName evidence="1">WXG100 family type VII secretion target</fullName>
    </submittedName>
</protein>
<accession>A0ABW7TPE2</accession>
<dbReference type="InterPro" id="IPR036689">
    <property type="entry name" value="ESAT-6-like_sf"/>
</dbReference>
<dbReference type="SUPFAM" id="SSF140453">
    <property type="entry name" value="EsxAB dimer-like"/>
    <property type="match status" value="1"/>
</dbReference>
<organism evidence="1 2">
    <name type="scientific">Nocardia carnea</name>
    <dbReference type="NCBI Taxonomy" id="37328"/>
    <lineage>
        <taxon>Bacteria</taxon>
        <taxon>Bacillati</taxon>
        <taxon>Actinomycetota</taxon>
        <taxon>Actinomycetes</taxon>
        <taxon>Mycobacteriales</taxon>
        <taxon>Nocardiaceae</taxon>
        <taxon>Nocardia</taxon>
    </lineage>
</organism>
<dbReference type="EMBL" id="JBIRUQ010000002">
    <property type="protein sequence ID" value="MFI1461533.1"/>
    <property type="molecule type" value="Genomic_DNA"/>
</dbReference>
<reference evidence="1 2" key="1">
    <citation type="submission" date="2024-10" db="EMBL/GenBank/DDBJ databases">
        <title>The Natural Products Discovery Center: Release of the First 8490 Sequenced Strains for Exploring Actinobacteria Biosynthetic Diversity.</title>
        <authorList>
            <person name="Kalkreuter E."/>
            <person name="Kautsar S.A."/>
            <person name="Yang D."/>
            <person name="Bader C.D."/>
            <person name="Teijaro C.N."/>
            <person name="Fluegel L."/>
            <person name="Davis C.M."/>
            <person name="Simpson J.R."/>
            <person name="Lauterbach L."/>
            <person name="Steele A.D."/>
            <person name="Gui C."/>
            <person name="Meng S."/>
            <person name="Li G."/>
            <person name="Viehrig K."/>
            <person name="Ye F."/>
            <person name="Su P."/>
            <person name="Kiefer A.F."/>
            <person name="Nichols A."/>
            <person name="Cepeda A.J."/>
            <person name="Yan W."/>
            <person name="Fan B."/>
            <person name="Jiang Y."/>
            <person name="Adhikari A."/>
            <person name="Zheng C.-J."/>
            <person name="Schuster L."/>
            <person name="Cowan T.M."/>
            <person name="Smanski M.J."/>
            <person name="Chevrette M.G."/>
            <person name="De Carvalho L.P.S."/>
            <person name="Shen B."/>
        </authorList>
    </citation>
    <scope>NUCLEOTIDE SEQUENCE [LARGE SCALE GENOMIC DNA]</scope>
    <source>
        <strain evidence="1 2">NPDC020568</strain>
    </source>
</reference>
<evidence type="ECO:0000313" key="1">
    <source>
        <dbReference type="EMBL" id="MFI1461533.1"/>
    </source>
</evidence>
<sequence length="102" mass="10856">MSVLGVDPDGLRNTGPRFGAVADDITSAAEQLRRVLDTEGQCWGTDQVGQAFAKRYTPDPGLKAIQDVRDAFTRYGEDVVTLADNVEAQEQIISGNLGSAAS</sequence>
<dbReference type="Proteomes" id="UP001611263">
    <property type="component" value="Unassembled WGS sequence"/>
</dbReference>
<evidence type="ECO:0000313" key="2">
    <source>
        <dbReference type="Proteomes" id="UP001611263"/>
    </source>
</evidence>
<gene>
    <name evidence="1" type="ORF">ACH4WX_12515</name>
</gene>
<comment type="caution">
    <text evidence="1">The sequence shown here is derived from an EMBL/GenBank/DDBJ whole genome shotgun (WGS) entry which is preliminary data.</text>
</comment>